<name>G0EFG5_PYRF1</name>
<dbReference type="GeneID" id="11139601"/>
<dbReference type="HOGENOM" id="CLU_846241_0_0_2"/>
<feature type="domain" description="Band 7" evidence="3">
    <location>
        <begin position="35"/>
        <end position="223"/>
    </location>
</feature>
<evidence type="ECO:0000313" key="5">
    <source>
        <dbReference type="Proteomes" id="UP000001037"/>
    </source>
</evidence>
<dbReference type="Pfam" id="PF01145">
    <property type="entry name" value="Band_7"/>
    <property type="match status" value="1"/>
</dbReference>
<keyword evidence="2" id="KW-0812">Transmembrane</keyword>
<dbReference type="RefSeq" id="WP_014026666.1">
    <property type="nucleotide sequence ID" value="NC_015931.1"/>
</dbReference>
<feature type="coiled-coil region" evidence="1">
    <location>
        <begin position="208"/>
        <end position="270"/>
    </location>
</feature>
<dbReference type="PANTHER" id="PTHR42911:SF2">
    <property type="entry name" value="PROHIBITIN FAMILY PROTEIN"/>
    <property type="match status" value="1"/>
</dbReference>
<protein>
    <submittedName>
        <fullName evidence="4">Band 7 protein</fullName>
    </submittedName>
</protein>
<dbReference type="eggNOG" id="arCOG01915">
    <property type="taxonomic scope" value="Archaea"/>
</dbReference>
<dbReference type="PANTHER" id="PTHR42911">
    <property type="entry name" value="MODULATOR OF FTSH PROTEASE HFLC"/>
    <property type="match status" value="1"/>
</dbReference>
<dbReference type="EMBL" id="CP002838">
    <property type="protein sequence ID" value="AEM38989.1"/>
    <property type="molecule type" value="Genomic_DNA"/>
</dbReference>
<evidence type="ECO:0000256" key="2">
    <source>
        <dbReference type="SAM" id="Phobius"/>
    </source>
</evidence>
<organism evidence="4 5">
    <name type="scientific">Pyrolobus fumarii (strain DSM 11204 / 1A)</name>
    <dbReference type="NCBI Taxonomy" id="694429"/>
    <lineage>
        <taxon>Archaea</taxon>
        <taxon>Thermoproteota</taxon>
        <taxon>Thermoprotei</taxon>
        <taxon>Desulfurococcales</taxon>
        <taxon>Pyrodictiaceae</taxon>
        <taxon>Pyrolobus</taxon>
    </lineage>
</organism>
<dbReference type="InterPro" id="IPR036013">
    <property type="entry name" value="Band_7/SPFH_dom_sf"/>
</dbReference>
<sequence>MTRATVLKALRLLTVLAAIIAIVFVAMVAMSTYQLDVGEAAVIIDPVQGRIVGVVFGPHFGFKMPWQEIRVIPVSVQTVLLEDQSAVIAVTRDGARVPVEIQVRYEVRKDPAAVKYLIQKYPENPHERIKREVIERAAYEAVRSVIGKYNLVEIVPRIQEISEEIAAYLKQLLLEDPSVKAAIDIVDVVVKSIDIPKELSQAILRKLAAQQEAEAAKFEAQKEIIRAEMEAKKKIIAANATAMQQIIAARAEAEKRVIEANATAQKMLIEAMAQAKSVVERYRGEAAAIKAIMEELNVTAEEAAKIYYYIKMIELYREVLPEALRNASITLLVTPSGNQTLPLVGVIPLPSR</sequence>
<dbReference type="InterPro" id="IPR001107">
    <property type="entry name" value="Band_7"/>
</dbReference>
<keyword evidence="5" id="KW-1185">Reference proteome</keyword>
<dbReference type="InParanoid" id="G0EFG5"/>
<dbReference type="AlphaFoldDB" id="G0EFG5"/>
<accession>G0EFG5</accession>
<keyword evidence="2" id="KW-0472">Membrane</keyword>
<evidence type="ECO:0000259" key="3">
    <source>
        <dbReference type="Pfam" id="PF01145"/>
    </source>
</evidence>
<reference evidence="4 5" key="1">
    <citation type="journal article" date="2011" name="Stand. Genomic Sci.">
        <title>Complete genome sequence of the hyperthermophilic chemolithoautotroph Pyrolobus fumarii type strain (1A).</title>
        <authorList>
            <person name="Anderson I."/>
            <person name="Goker M."/>
            <person name="Nolan M."/>
            <person name="Lucas S."/>
            <person name="Hammon N."/>
            <person name="Deshpande S."/>
            <person name="Cheng J.F."/>
            <person name="Tapia R."/>
            <person name="Han C."/>
            <person name="Goodwin L."/>
            <person name="Pitluck S."/>
            <person name="Huntemann M."/>
            <person name="Liolios K."/>
            <person name="Ivanova N."/>
            <person name="Pagani I."/>
            <person name="Mavromatis K."/>
            <person name="Ovchinikova G."/>
            <person name="Pati A."/>
            <person name="Chen A."/>
            <person name="Palaniappan K."/>
            <person name="Land M."/>
            <person name="Hauser L."/>
            <person name="Brambilla E.M."/>
            <person name="Huber H."/>
            <person name="Yasawong M."/>
            <person name="Rohde M."/>
            <person name="Spring S."/>
            <person name="Abt B."/>
            <person name="Sikorski J."/>
            <person name="Wirth R."/>
            <person name="Detter J.C."/>
            <person name="Woyke T."/>
            <person name="Bristow J."/>
            <person name="Eisen J.A."/>
            <person name="Markowitz V."/>
            <person name="Hugenholtz P."/>
            <person name="Kyrpides N.C."/>
            <person name="Klenk H.P."/>
            <person name="Lapidus A."/>
        </authorList>
    </citation>
    <scope>NUCLEOTIDE SEQUENCE [LARGE SCALE GENOMIC DNA]</scope>
    <source>
        <strain evidence="5">DSM 11204 / 1A</strain>
    </source>
</reference>
<evidence type="ECO:0000256" key="1">
    <source>
        <dbReference type="SAM" id="Coils"/>
    </source>
</evidence>
<dbReference type="KEGG" id="pfm:Pyrfu_1123"/>
<dbReference type="STRING" id="694429.Pyrfu_1123"/>
<evidence type="ECO:0000313" key="4">
    <source>
        <dbReference type="EMBL" id="AEM38989.1"/>
    </source>
</evidence>
<dbReference type="Gene3D" id="3.30.479.30">
    <property type="entry name" value="Band 7 domain"/>
    <property type="match status" value="1"/>
</dbReference>
<feature type="transmembrane region" description="Helical" evidence="2">
    <location>
        <begin position="12"/>
        <end position="33"/>
    </location>
</feature>
<dbReference type="SUPFAM" id="SSF117892">
    <property type="entry name" value="Band 7/SPFH domain"/>
    <property type="match status" value="1"/>
</dbReference>
<proteinExistence type="predicted"/>
<gene>
    <name evidence="4" type="ordered locus">Pyrfu_1123</name>
</gene>
<keyword evidence="2" id="KW-1133">Transmembrane helix</keyword>
<keyword evidence="1" id="KW-0175">Coiled coil</keyword>
<dbReference type="Proteomes" id="UP000001037">
    <property type="component" value="Chromosome"/>
</dbReference>
<dbReference type="OrthoDB" id="383390at2157"/>